<gene>
    <name evidence="1" type="ORF">B0I33_1137</name>
</gene>
<reference evidence="1 2" key="1">
    <citation type="submission" date="2018-03" db="EMBL/GenBank/DDBJ databases">
        <title>Genomic Encyclopedia of Type Strains, Phase III (KMG-III): the genomes of soil and plant-associated and newly described type strains.</title>
        <authorList>
            <person name="Whitman W."/>
        </authorList>
    </citation>
    <scope>NUCLEOTIDE SEQUENCE [LARGE SCALE GENOMIC DNA]</scope>
    <source>
        <strain evidence="1 2">CGMCC 4.7125</strain>
    </source>
</reference>
<dbReference type="AlphaFoldDB" id="A0A2T0LLD1"/>
<comment type="caution">
    <text evidence="1">The sequence shown here is derived from an EMBL/GenBank/DDBJ whole genome shotgun (WGS) entry which is preliminary data.</text>
</comment>
<evidence type="ECO:0000313" key="2">
    <source>
        <dbReference type="Proteomes" id="UP000238362"/>
    </source>
</evidence>
<protein>
    <submittedName>
        <fullName evidence="1">Uncharacterized protein</fullName>
    </submittedName>
</protein>
<evidence type="ECO:0000313" key="1">
    <source>
        <dbReference type="EMBL" id="PRX43844.1"/>
    </source>
</evidence>
<accession>A0A2T0LLD1</accession>
<proteinExistence type="predicted"/>
<keyword evidence="2" id="KW-1185">Reference proteome</keyword>
<organism evidence="1 2">
    <name type="scientific">Prauserella shujinwangii</name>
    <dbReference type="NCBI Taxonomy" id="1453103"/>
    <lineage>
        <taxon>Bacteria</taxon>
        <taxon>Bacillati</taxon>
        <taxon>Actinomycetota</taxon>
        <taxon>Actinomycetes</taxon>
        <taxon>Pseudonocardiales</taxon>
        <taxon>Pseudonocardiaceae</taxon>
        <taxon>Prauserella</taxon>
    </lineage>
</organism>
<sequence length="98" mass="10869">MVSPEDARPWWQYEPASTCGICGSDEHTDPWHDEYWDGGAVTCTRKDRAADPAFAYRYLSSAVRAYLDGECSAEYVRLVLDKLDTAVYAPGTNGGEGR</sequence>
<dbReference type="EMBL" id="PVNH01000013">
    <property type="protein sequence ID" value="PRX43844.1"/>
    <property type="molecule type" value="Genomic_DNA"/>
</dbReference>
<dbReference type="Proteomes" id="UP000238362">
    <property type="component" value="Unassembled WGS sequence"/>
</dbReference>
<dbReference type="RefSeq" id="WP_106181759.1">
    <property type="nucleotide sequence ID" value="NZ_PVNH01000013.1"/>
</dbReference>
<name>A0A2T0LLD1_9PSEU</name>